<evidence type="ECO:0000259" key="4">
    <source>
        <dbReference type="SMART" id="SM00479"/>
    </source>
</evidence>
<sequence length="234" mass="26493">MADESERPERNSFHHKRKHINDPQPQKRKEKKSTHQEIKPKRKNTEFIQPRAPKTAAEMSSNWKALQAVSGFMKVTNENIEIWFDDVNPEDIKQVAGTIQKIPENSSKMPISRNMKHLTRSIALDCEMVGVGHHGSRNMLARVSIIDSHGNVLYDSFVAPQEKVVDYRTFVSGVKPNDLINAPDFKTVQNKVSKLLKGQVLVGHALKNDLKVGARCPSRYETLFAAQKPMGKTD</sequence>
<dbReference type="Gene3D" id="3.30.420.10">
    <property type="entry name" value="Ribonuclease H-like superfamily/Ribonuclease H"/>
    <property type="match status" value="1"/>
</dbReference>
<proteinExistence type="predicted"/>
<dbReference type="PANTHER" id="PTHR12801:SF158">
    <property type="entry name" value="RNA EXONUCLEASE 4"/>
    <property type="match status" value="1"/>
</dbReference>
<dbReference type="GO" id="GO:0003676">
    <property type="term" value="F:nucleic acid binding"/>
    <property type="evidence" value="ECO:0007669"/>
    <property type="project" value="InterPro"/>
</dbReference>
<keyword evidence="2" id="KW-0378">Hydrolase</keyword>
<dbReference type="EMBL" id="JARQWQ010000017">
    <property type="protein sequence ID" value="KAK2566183.1"/>
    <property type="molecule type" value="Genomic_DNA"/>
</dbReference>
<evidence type="ECO:0000256" key="2">
    <source>
        <dbReference type="ARBA" id="ARBA00022801"/>
    </source>
</evidence>
<keyword evidence="5" id="KW-0269">Exonuclease</keyword>
<dbReference type="SMART" id="SM00479">
    <property type="entry name" value="EXOIII"/>
    <property type="match status" value="1"/>
</dbReference>
<dbReference type="InterPro" id="IPR013520">
    <property type="entry name" value="Ribonucl_H"/>
</dbReference>
<dbReference type="SUPFAM" id="SSF53098">
    <property type="entry name" value="Ribonuclease H-like"/>
    <property type="match status" value="1"/>
</dbReference>
<feature type="compositionally biased region" description="Basic and acidic residues" evidence="3">
    <location>
        <begin position="33"/>
        <end position="45"/>
    </location>
</feature>
<protein>
    <submittedName>
        <fullName evidence="5">RNA exonuclease 4</fullName>
    </submittedName>
</protein>
<feature type="domain" description="Exonuclease" evidence="4">
    <location>
        <begin position="120"/>
        <end position="233"/>
    </location>
</feature>
<dbReference type="Proteomes" id="UP001249851">
    <property type="component" value="Unassembled WGS sequence"/>
</dbReference>
<gene>
    <name evidence="5" type="ORF">P5673_009634</name>
</gene>
<keyword evidence="1" id="KW-0540">Nuclease</keyword>
<keyword evidence="6" id="KW-1185">Reference proteome</keyword>
<evidence type="ECO:0000313" key="6">
    <source>
        <dbReference type="Proteomes" id="UP001249851"/>
    </source>
</evidence>
<dbReference type="AlphaFoldDB" id="A0AAD9QRR2"/>
<dbReference type="Pfam" id="PF00929">
    <property type="entry name" value="RNase_T"/>
    <property type="match status" value="1"/>
</dbReference>
<reference evidence="5" key="2">
    <citation type="journal article" date="2023" name="Science">
        <title>Genomic signatures of disease resistance in endangered staghorn corals.</title>
        <authorList>
            <person name="Vollmer S.V."/>
            <person name="Selwyn J.D."/>
            <person name="Despard B.A."/>
            <person name="Roesel C.L."/>
        </authorList>
    </citation>
    <scope>NUCLEOTIDE SEQUENCE</scope>
    <source>
        <strain evidence="5">K2</strain>
    </source>
</reference>
<reference evidence="5" key="1">
    <citation type="journal article" date="2023" name="G3 (Bethesda)">
        <title>Whole genome assembly and annotation of the endangered Caribbean coral Acropora cervicornis.</title>
        <authorList>
            <person name="Selwyn J.D."/>
            <person name="Vollmer S.V."/>
        </authorList>
    </citation>
    <scope>NUCLEOTIDE SEQUENCE</scope>
    <source>
        <strain evidence="5">K2</strain>
    </source>
</reference>
<evidence type="ECO:0000256" key="1">
    <source>
        <dbReference type="ARBA" id="ARBA00022722"/>
    </source>
</evidence>
<dbReference type="PANTHER" id="PTHR12801">
    <property type="entry name" value="RNA EXONUCLEASE REXO1 / RECO3 FAMILY MEMBER-RELATED"/>
    <property type="match status" value="1"/>
</dbReference>
<dbReference type="InterPro" id="IPR036397">
    <property type="entry name" value="RNaseH_sf"/>
</dbReference>
<organism evidence="5 6">
    <name type="scientific">Acropora cervicornis</name>
    <name type="common">Staghorn coral</name>
    <dbReference type="NCBI Taxonomy" id="6130"/>
    <lineage>
        <taxon>Eukaryota</taxon>
        <taxon>Metazoa</taxon>
        <taxon>Cnidaria</taxon>
        <taxon>Anthozoa</taxon>
        <taxon>Hexacorallia</taxon>
        <taxon>Scleractinia</taxon>
        <taxon>Astrocoeniina</taxon>
        <taxon>Acroporidae</taxon>
        <taxon>Acropora</taxon>
    </lineage>
</organism>
<evidence type="ECO:0000256" key="3">
    <source>
        <dbReference type="SAM" id="MobiDB-lite"/>
    </source>
</evidence>
<comment type="caution">
    <text evidence="5">The sequence shown here is derived from an EMBL/GenBank/DDBJ whole genome shotgun (WGS) entry which is preliminary data.</text>
</comment>
<feature type="region of interest" description="Disordered" evidence="3">
    <location>
        <begin position="1"/>
        <end position="53"/>
    </location>
</feature>
<feature type="compositionally biased region" description="Basic and acidic residues" evidence="3">
    <location>
        <begin position="1"/>
        <end position="12"/>
    </location>
</feature>
<accession>A0AAD9QRR2</accession>
<dbReference type="GO" id="GO:0004527">
    <property type="term" value="F:exonuclease activity"/>
    <property type="evidence" value="ECO:0007669"/>
    <property type="project" value="UniProtKB-KW"/>
</dbReference>
<dbReference type="GO" id="GO:0005634">
    <property type="term" value="C:nucleus"/>
    <property type="evidence" value="ECO:0007669"/>
    <property type="project" value="TreeGrafter"/>
</dbReference>
<dbReference type="InterPro" id="IPR012337">
    <property type="entry name" value="RNaseH-like_sf"/>
</dbReference>
<name>A0AAD9QRR2_ACRCE</name>
<dbReference type="InterPro" id="IPR047021">
    <property type="entry name" value="REXO1/3/4-like"/>
</dbReference>
<evidence type="ECO:0000313" key="5">
    <source>
        <dbReference type="EMBL" id="KAK2566183.1"/>
    </source>
</evidence>